<dbReference type="Gene3D" id="3.30.70.790">
    <property type="entry name" value="UreE, C-terminal domain"/>
    <property type="match status" value="1"/>
</dbReference>
<dbReference type="KEGG" id="copr:Cop2CBH44_30700"/>
<proteinExistence type="predicted"/>
<evidence type="ECO:0000259" key="1">
    <source>
        <dbReference type="Pfam" id="PF09413"/>
    </source>
</evidence>
<name>A0A7G1I5L6_9BACT</name>
<dbReference type="SUPFAM" id="SSF54913">
    <property type="entry name" value="GlnB-like"/>
    <property type="match status" value="1"/>
</dbReference>
<dbReference type="InterPro" id="IPR018551">
    <property type="entry name" value="DUF2007"/>
</dbReference>
<reference evidence="3" key="1">
    <citation type="submission" date="2020-07" db="EMBL/GenBank/DDBJ databases">
        <title>Complete genome sequencing of Coprobacter sp. strain 2CBH44.</title>
        <authorList>
            <person name="Sakamoto M."/>
            <person name="Murakami T."/>
            <person name="Mori H."/>
        </authorList>
    </citation>
    <scope>NUCLEOTIDE SEQUENCE [LARGE SCALE GENOMIC DNA]</scope>
    <source>
        <strain evidence="3">2CBH44</strain>
    </source>
</reference>
<sequence>MEDSKIVVYRTFQNVYEAHEAKNILEANGVPCFLSNENMSTLYPIFNEDISGVRLQLFEKDISIADQILGNFIKE</sequence>
<dbReference type="RefSeq" id="WP_021930912.1">
    <property type="nucleotide sequence ID" value="NZ_AP023322.1"/>
</dbReference>
<gene>
    <name evidence="2" type="ORF">Cop2CBH44_30700</name>
</gene>
<evidence type="ECO:0000313" key="2">
    <source>
        <dbReference type="EMBL" id="BCI64717.1"/>
    </source>
</evidence>
<protein>
    <recommendedName>
        <fullName evidence="1">DUF2007 domain-containing protein</fullName>
    </recommendedName>
</protein>
<accession>A0A7G1I5L6</accession>
<organism evidence="2 3">
    <name type="scientific">Coprobacter secundus subsp. similis</name>
    <dbReference type="NCBI Taxonomy" id="2751153"/>
    <lineage>
        <taxon>Bacteria</taxon>
        <taxon>Pseudomonadati</taxon>
        <taxon>Bacteroidota</taxon>
        <taxon>Bacteroidia</taxon>
        <taxon>Bacteroidales</taxon>
        <taxon>Barnesiellaceae</taxon>
        <taxon>Coprobacter</taxon>
    </lineage>
</organism>
<dbReference type="Proteomes" id="UP000594042">
    <property type="component" value="Chromosome"/>
</dbReference>
<dbReference type="AlphaFoldDB" id="A0A7G1I5L6"/>
<dbReference type="InterPro" id="IPR011322">
    <property type="entry name" value="N-reg_PII-like_a/b"/>
</dbReference>
<dbReference type="EMBL" id="AP023322">
    <property type="protein sequence ID" value="BCI64717.1"/>
    <property type="molecule type" value="Genomic_DNA"/>
</dbReference>
<dbReference type="Pfam" id="PF09413">
    <property type="entry name" value="DUF2007"/>
    <property type="match status" value="1"/>
</dbReference>
<keyword evidence="3" id="KW-1185">Reference proteome</keyword>
<feature type="domain" description="DUF2007" evidence="1">
    <location>
        <begin position="8"/>
        <end position="71"/>
    </location>
</feature>
<evidence type="ECO:0000313" key="3">
    <source>
        <dbReference type="Proteomes" id="UP000594042"/>
    </source>
</evidence>